<comment type="caution">
    <text evidence="4">The sequence shown here is derived from an EMBL/GenBank/DDBJ whole genome shotgun (WGS) entry which is preliminary data.</text>
</comment>
<dbReference type="Pfam" id="PF08742">
    <property type="entry name" value="C8"/>
    <property type="match status" value="1"/>
</dbReference>
<dbReference type="GO" id="GO:0031012">
    <property type="term" value="C:extracellular matrix"/>
    <property type="evidence" value="ECO:0007669"/>
    <property type="project" value="TreeGrafter"/>
</dbReference>
<keyword evidence="1" id="KW-1015">Disulfide bond</keyword>
<evidence type="ECO:0000256" key="1">
    <source>
        <dbReference type="ARBA" id="ARBA00023157"/>
    </source>
</evidence>
<feature type="non-terminal residue" evidence="4">
    <location>
        <position position="427"/>
    </location>
</feature>
<sequence>MANHKSGKVFATFDLAITAQQSDANVKVNIQSIQFSSTVKVSKLSTKQVSLPDAVEMRDSGLSTKTVQITSDADISVVAFNDKLVSGDSSIVLPTTDLDTEYVVFTPNTGPTEMDKVVAIINGKDANTIEIVPYKNMQVKGFDFWQGLVPLPPPDPCEKVKCREKEECREGVCVHTSKETCTALGDPHYKTFDGKRFDFQGTCTYIIATTIDSASGLTPFTILTKNDHRGNQRVAYIRTVTVTVYGQTVIISKARGIVQVNGQNRYLPVTLADGKLRVMWSGWYAVLITDFGLEVKYDWDMKLYITAPSSYFRSLGGLCGNYNGDRQDDFTDLKGTKISTVIEFAKSWKVKDGDLFCHDDCVGECPSCSETLQEKYRSETFCGLMAKNDGPFSSCHGTIEPNMYIDNCVYDVCINKGYKKSLCDNME</sequence>
<evidence type="ECO:0000313" key="4">
    <source>
        <dbReference type="EMBL" id="KPP59551.1"/>
    </source>
</evidence>
<evidence type="ECO:0000313" key="5">
    <source>
        <dbReference type="Proteomes" id="UP000034805"/>
    </source>
</evidence>
<dbReference type="Proteomes" id="UP000034805">
    <property type="component" value="Unassembled WGS sequence"/>
</dbReference>
<dbReference type="InterPro" id="IPR014853">
    <property type="entry name" value="VWF/SSPO/ZAN-like_Cys-rich_dom"/>
</dbReference>
<evidence type="ECO:0000259" key="3">
    <source>
        <dbReference type="PROSITE" id="PS51233"/>
    </source>
</evidence>
<dbReference type="PANTHER" id="PTHR11339:SF374">
    <property type="entry name" value="ZONADHESIN"/>
    <property type="match status" value="1"/>
</dbReference>
<gene>
    <name evidence="4" type="ORF">Z043_122517</name>
</gene>
<organism evidence="4 5">
    <name type="scientific">Scleropages formosus</name>
    <name type="common">Asian bonytongue</name>
    <name type="synonym">Osteoglossum formosum</name>
    <dbReference type="NCBI Taxonomy" id="113540"/>
    <lineage>
        <taxon>Eukaryota</taxon>
        <taxon>Metazoa</taxon>
        <taxon>Chordata</taxon>
        <taxon>Craniata</taxon>
        <taxon>Vertebrata</taxon>
        <taxon>Euteleostomi</taxon>
        <taxon>Actinopterygii</taxon>
        <taxon>Neopterygii</taxon>
        <taxon>Teleostei</taxon>
        <taxon>Osteoglossocephala</taxon>
        <taxon>Osteoglossomorpha</taxon>
        <taxon>Osteoglossiformes</taxon>
        <taxon>Osteoglossidae</taxon>
        <taxon>Scleropages</taxon>
    </lineage>
</organism>
<dbReference type="PANTHER" id="PTHR11339">
    <property type="entry name" value="EXTRACELLULAR MATRIX GLYCOPROTEIN RELATED"/>
    <property type="match status" value="1"/>
</dbReference>
<evidence type="ECO:0000256" key="2">
    <source>
        <dbReference type="ARBA" id="ARBA00023180"/>
    </source>
</evidence>
<reference evidence="4 5" key="1">
    <citation type="submission" date="2015-08" db="EMBL/GenBank/DDBJ databases">
        <title>The genome of the Asian arowana (Scleropages formosus).</title>
        <authorList>
            <person name="Tan M.H."/>
            <person name="Gan H.M."/>
            <person name="Croft L.J."/>
            <person name="Austin C.M."/>
        </authorList>
    </citation>
    <scope>NUCLEOTIDE SEQUENCE [LARGE SCALE GENOMIC DNA]</scope>
    <source>
        <strain evidence="4">Aro1</strain>
    </source>
</reference>
<feature type="domain" description="VWFD" evidence="3">
    <location>
        <begin position="179"/>
        <end position="358"/>
    </location>
</feature>
<dbReference type="InterPro" id="IPR050780">
    <property type="entry name" value="Mucin_vWF_Thrombospondin_sf"/>
</dbReference>
<dbReference type="GO" id="GO:0005615">
    <property type="term" value="C:extracellular space"/>
    <property type="evidence" value="ECO:0007669"/>
    <property type="project" value="TreeGrafter"/>
</dbReference>
<protein>
    <recommendedName>
        <fullName evidence="3">VWFD domain-containing protein</fullName>
    </recommendedName>
</protein>
<accession>A0A0P7WE62</accession>
<name>A0A0P7WE62_SCLFO</name>
<dbReference type="InterPro" id="IPR001846">
    <property type="entry name" value="VWF_type-D"/>
</dbReference>
<dbReference type="SMART" id="SM00832">
    <property type="entry name" value="C8"/>
    <property type="match status" value="1"/>
</dbReference>
<dbReference type="PROSITE" id="PS51233">
    <property type="entry name" value="VWFD"/>
    <property type="match status" value="1"/>
</dbReference>
<dbReference type="SMART" id="SM00216">
    <property type="entry name" value="VWD"/>
    <property type="match status" value="1"/>
</dbReference>
<dbReference type="EMBL" id="JARO02011981">
    <property type="protein sequence ID" value="KPP59551.1"/>
    <property type="molecule type" value="Genomic_DNA"/>
</dbReference>
<keyword evidence="2" id="KW-0325">Glycoprotein</keyword>
<dbReference type="Pfam" id="PF00094">
    <property type="entry name" value="VWD"/>
    <property type="match status" value="1"/>
</dbReference>
<proteinExistence type="predicted"/>
<dbReference type="AlphaFoldDB" id="A0A0P7WE62"/>